<dbReference type="Gene3D" id="3.40.50.1110">
    <property type="entry name" value="SGNH hydrolase"/>
    <property type="match status" value="1"/>
</dbReference>
<dbReference type="SUPFAM" id="SSF52266">
    <property type="entry name" value="SGNH hydrolase"/>
    <property type="match status" value="1"/>
</dbReference>
<sequence>MISINNSNRKSDDEIDTRISGLFFSCLVALVSFLMITTLIQDSIIKPRLYDGSINELGRYSMTFDGYLHIEENSQNSVIAIGSSKMREAFDGVQIGNEFGGSYDFYNLAVAGDRPYVRMLEIDAIISANPKYVVLEIGPNSFSFLSTPVPESTLSRMGHLSALGNVDLNSYPDSVLNKSDLVMLPSSKYDQEKLIASYSLEAIEDTIEIELFDENPPWSCSGRLANVRCVPLPTNSTFDQYLRYPTQFGNTLEKIKTGAITKWTIEEFYGAKLDQYINGSYHNPEGIMNKNQMSFEYIIDELIKAEIGVILVGLPYNPVLLDRLHWGQWDYYNESVREYSLRDTISVIDMMWDDDWEEVHFNDFTHMSRQGELLFAEKLHGNLSIIMEAN</sequence>
<keyword evidence="1" id="KW-0472">Membrane</keyword>
<name>A0A075GMT9_9EURY</name>
<evidence type="ECO:0000313" key="2">
    <source>
        <dbReference type="EMBL" id="AIF03058.1"/>
    </source>
</evidence>
<feature type="transmembrane region" description="Helical" evidence="1">
    <location>
        <begin position="21"/>
        <end position="40"/>
    </location>
</feature>
<keyword evidence="1" id="KW-1133">Transmembrane helix</keyword>
<organism evidence="2">
    <name type="scientific">uncultured marine group II/III euryarchaeote KM3_160_F12</name>
    <dbReference type="NCBI Taxonomy" id="1457912"/>
    <lineage>
        <taxon>Archaea</taxon>
        <taxon>Methanobacteriati</taxon>
        <taxon>Methanobacteriota</taxon>
        <taxon>environmental samples</taxon>
    </lineage>
</organism>
<dbReference type="EMBL" id="KF900668">
    <property type="protein sequence ID" value="AIF03058.1"/>
    <property type="molecule type" value="Genomic_DNA"/>
</dbReference>
<dbReference type="InterPro" id="IPR036514">
    <property type="entry name" value="SGNH_hydro_sf"/>
</dbReference>
<evidence type="ECO:0000256" key="1">
    <source>
        <dbReference type="SAM" id="Phobius"/>
    </source>
</evidence>
<proteinExistence type="predicted"/>
<dbReference type="AlphaFoldDB" id="A0A075GMT9"/>
<accession>A0A075GMT9</accession>
<protein>
    <submittedName>
        <fullName evidence="2">Uncharacterized protein</fullName>
    </submittedName>
</protein>
<reference evidence="2" key="1">
    <citation type="journal article" date="2014" name="Genome Biol. Evol.">
        <title>Pangenome evidence for extensive interdomain horizontal transfer affecting lineage core and shell genes in uncultured planktonic thaumarchaeota and euryarchaeota.</title>
        <authorList>
            <person name="Deschamps P."/>
            <person name="Zivanovic Y."/>
            <person name="Moreira D."/>
            <person name="Rodriguez-Valera F."/>
            <person name="Lopez-Garcia P."/>
        </authorList>
    </citation>
    <scope>NUCLEOTIDE SEQUENCE</scope>
</reference>
<keyword evidence="1" id="KW-0812">Transmembrane</keyword>